<dbReference type="Gene3D" id="1.10.287.1120">
    <property type="entry name" value="Bipartite methylase S protein"/>
    <property type="match status" value="1"/>
</dbReference>
<dbReference type="GO" id="GO:0003677">
    <property type="term" value="F:DNA binding"/>
    <property type="evidence" value="ECO:0007669"/>
    <property type="project" value="UniProtKB-KW"/>
</dbReference>
<evidence type="ECO:0000256" key="2">
    <source>
        <dbReference type="ARBA" id="ARBA00022747"/>
    </source>
</evidence>
<gene>
    <name evidence="6" type="ORF">LAV01_03550</name>
</gene>
<comment type="caution">
    <text evidence="6">The sequence shown here is derived from an EMBL/GenBank/DDBJ whole genome shotgun (WGS) entry which is preliminary data.</text>
</comment>
<dbReference type="InterPro" id="IPR051212">
    <property type="entry name" value="Type-I_RE_S_subunit"/>
</dbReference>
<reference evidence="6 7" key="1">
    <citation type="submission" date="2019-07" db="EMBL/GenBank/DDBJ databases">
        <title>Whole genome shotgun sequence of Lactobacillus aviarius subsp. aviarius NBRC 102162.</title>
        <authorList>
            <person name="Hosoyama A."/>
            <person name="Uohara A."/>
            <person name="Ohji S."/>
            <person name="Ichikawa N."/>
        </authorList>
    </citation>
    <scope>NUCLEOTIDE SEQUENCE [LARGE SCALE GENOMIC DNA]</scope>
    <source>
        <strain evidence="6 7">NBRC 102162</strain>
    </source>
</reference>
<organism evidence="6 7">
    <name type="scientific">Ligilactobacillus aviarius</name>
    <dbReference type="NCBI Taxonomy" id="1606"/>
    <lineage>
        <taxon>Bacteria</taxon>
        <taxon>Bacillati</taxon>
        <taxon>Bacillota</taxon>
        <taxon>Bacilli</taxon>
        <taxon>Lactobacillales</taxon>
        <taxon>Lactobacillaceae</taxon>
        <taxon>Ligilactobacillus</taxon>
    </lineage>
</organism>
<accession>A0A510WQM3</accession>
<evidence type="ECO:0000256" key="1">
    <source>
        <dbReference type="ARBA" id="ARBA00010923"/>
    </source>
</evidence>
<protein>
    <recommendedName>
        <fullName evidence="5">Type I restriction modification DNA specificity domain-containing protein</fullName>
    </recommendedName>
</protein>
<evidence type="ECO:0000256" key="4">
    <source>
        <dbReference type="ARBA" id="ARBA00038652"/>
    </source>
</evidence>
<comment type="subunit">
    <text evidence="4">The methyltransferase is composed of M and S polypeptides.</text>
</comment>
<dbReference type="GO" id="GO:0009307">
    <property type="term" value="P:DNA restriction-modification system"/>
    <property type="evidence" value="ECO:0007669"/>
    <property type="project" value="UniProtKB-KW"/>
</dbReference>
<dbReference type="GeneID" id="29934746"/>
<comment type="similarity">
    <text evidence="1">Belongs to the type-I restriction system S methylase family.</text>
</comment>
<evidence type="ECO:0000259" key="5">
    <source>
        <dbReference type="Pfam" id="PF01420"/>
    </source>
</evidence>
<dbReference type="SUPFAM" id="SSF116734">
    <property type="entry name" value="DNA methylase specificity domain"/>
    <property type="match status" value="2"/>
</dbReference>
<dbReference type="Proteomes" id="UP000321722">
    <property type="component" value="Unassembled WGS sequence"/>
</dbReference>
<dbReference type="InterPro" id="IPR044946">
    <property type="entry name" value="Restrct_endonuc_typeI_TRD_sf"/>
</dbReference>
<feature type="domain" description="Type I restriction modification DNA specificity" evidence="5">
    <location>
        <begin position="15"/>
        <end position="199"/>
    </location>
</feature>
<evidence type="ECO:0000313" key="6">
    <source>
        <dbReference type="EMBL" id="GEK41523.1"/>
    </source>
</evidence>
<dbReference type="PANTHER" id="PTHR43140:SF1">
    <property type="entry name" value="TYPE I RESTRICTION ENZYME ECOKI SPECIFICITY SUBUNIT"/>
    <property type="match status" value="1"/>
</dbReference>
<proteinExistence type="inferred from homology"/>
<evidence type="ECO:0000313" key="7">
    <source>
        <dbReference type="Proteomes" id="UP000321722"/>
    </source>
</evidence>
<dbReference type="AlphaFoldDB" id="A0A510WQM3"/>
<dbReference type="Gene3D" id="3.90.220.20">
    <property type="entry name" value="DNA methylase specificity domains"/>
    <property type="match status" value="2"/>
</dbReference>
<keyword evidence="2" id="KW-0680">Restriction system</keyword>
<dbReference type="PANTHER" id="PTHR43140">
    <property type="entry name" value="TYPE-1 RESTRICTION ENZYME ECOKI SPECIFICITY PROTEIN"/>
    <property type="match status" value="1"/>
</dbReference>
<dbReference type="EMBL" id="BJUI01000002">
    <property type="protein sequence ID" value="GEK41523.1"/>
    <property type="molecule type" value="Genomic_DNA"/>
</dbReference>
<evidence type="ECO:0000256" key="3">
    <source>
        <dbReference type="ARBA" id="ARBA00023125"/>
    </source>
</evidence>
<feature type="domain" description="Type I restriction modification DNA specificity" evidence="5">
    <location>
        <begin position="306"/>
        <end position="406"/>
    </location>
</feature>
<keyword evidence="3" id="KW-0238">DNA-binding</keyword>
<name>A0A510WQM3_9LACO</name>
<dbReference type="RefSeq" id="WP_057826694.1">
    <property type="nucleotide sequence ID" value="NZ_BAAACL010000002.1"/>
</dbReference>
<sequence length="430" mass="48514">MELDVKNQYWMGKIPDSWETKKIKFVLSQRNENNVPIKSTEILSLTAKQGVIPYSEKEGGGNKPKQDFSAYKLTYPGDIVINSMNILSGAVGLSKYMGCISPVYYALKPKNNTDDVRFFYYVFANKIFQSSLLGLGNGILIKQSDNGNFNTIRMRIPIEKINNLSVPYPSPSIQQQIANFLDHKTTEIDGLIDKINAEIDLLERYKHAAISNAVTIGIDSNSKLKTSNVDYIPILNSNWRITKLGYICNKLMRPFNSTDTALICSNQGKVIERPDSASGIMVSGDNAMQGIKNGDIAIHGMDTWHGAIALSNKNGKITRVVHVCESIEDNRFIVYYLQHLAFQGVYKLISNGVRGNTSDFRSWEKVKNIYISIPESMQEQARICDYLDELTSKIDKNINQKQQQITQLTEYKNSLIFEYVTGKKQVKEAN</sequence>
<dbReference type="InterPro" id="IPR000055">
    <property type="entry name" value="Restrct_endonuc_typeI_TRD"/>
</dbReference>
<dbReference type="Pfam" id="PF01420">
    <property type="entry name" value="Methylase_S"/>
    <property type="match status" value="2"/>
</dbReference>
<keyword evidence="7" id="KW-1185">Reference proteome</keyword>